<dbReference type="GO" id="GO:0005634">
    <property type="term" value="C:nucleus"/>
    <property type="evidence" value="ECO:0007669"/>
    <property type="project" value="UniProtKB-SubCell"/>
</dbReference>
<comment type="similarity">
    <text evidence="2">Belongs to the CENP-C/MIF2 family.</text>
</comment>
<dbReference type="AlphaFoldDB" id="A0A8K0I9T4"/>
<evidence type="ECO:0000313" key="6">
    <source>
        <dbReference type="Proteomes" id="UP000797356"/>
    </source>
</evidence>
<dbReference type="PANTHER" id="PTHR16684">
    <property type="entry name" value="CENTROMERE PROTEIN C"/>
    <property type="match status" value="1"/>
</dbReference>
<dbReference type="GO" id="GO:0000776">
    <property type="term" value="C:kinetochore"/>
    <property type="evidence" value="ECO:0007669"/>
    <property type="project" value="InterPro"/>
</dbReference>
<keyword evidence="3" id="KW-0539">Nucleus</keyword>
<dbReference type="PANTHER" id="PTHR16684:SF11">
    <property type="entry name" value="CENTROMERE PROTEIN C"/>
    <property type="match status" value="1"/>
</dbReference>
<comment type="subcellular location">
    <subcellularLocation>
        <location evidence="1">Nucleus</location>
    </subcellularLocation>
</comment>
<evidence type="ECO:0000256" key="1">
    <source>
        <dbReference type="ARBA" id="ARBA00004123"/>
    </source>
</evidence>
<dbReference type="OrthoDB" id="1939643at2759"/>
<sequence>MATELERPDLEDPFADCSVLSLLPQTLGTHLHASEAKEEEAIRNLFMSMLLSLVILSVDSHSVPKMDFDSGIDHIEDPEEYFLAFEQLENADKELKKLRGEVSTDMLEHHQSPTARKHRPGILGKTASYKHHFPAKVDTAHVFRESQEEISDKRTFSPSNTSIIAESSNILHPRTVDQPDPSQSRKTNSKLLDATERQGSVTDKEKNVNDLLDKLLTSFKDLDEGEGATLLRESLHIKSINVGKVCLPELHTVQKNDTRTLEGRMLRKELEGCQLSQNSSTLARSLLAAISILQRRISPKDPLEDPYSGPPIDDAPISRDSSRHKGEDENSLSPPADIGHHDRNDSIAGDSSSPVMVNGKRLCLVDKLNTPVSGEDRTVDSKITTEEELTEYSSCLLENAMEQSNNKFDNGKDASAGLDGHMEEEASTSDAHQILELKIQLLVVRFSLEEKAWLIHMATIPAQEVVVGMGASKDNSNLPTTVLPMDVQSENARVLPEENNERQGLQGTSGAPQNRERRQKAPSHKQKRKKLDSRRRSLADAGMAWKSKKPKHWLFMEINVLALHLRATLMDNSLG</sequence>
<dbReference type="Proteomes" id="UP000797356">
    <property type="component" value="Chromosome 6"/>
</dbReference>
<accession>A0A8K0I9T4</accession>
<evidence type="ECO:0000256" key="4">
    <source>
        <dbReference type="SAM" id="MobiDB-lite"/>
    </source>
</evidence>
<keyword evidence="6" id="KW-1185">Reference proteome</keyword>
<feature type="region of interest" description="Disordered" evidence="4">
    <location>
        <begin position="494"/>
        <end position="543"/>
    </location>
</feature>
<feature type="region of interest" description="Disordered" evidence="4">
    <location>
        <begin position="299"/>
        <end position="354"/>
    </location>
</feature>
<feature type="compositionally biased region" description="Polar residues" evidence="4">
    <location>
        <begin position="502"/>
        <end position="512"/>
    </location>
</feature>
<protein>
    <submittedName>
        <fullName evidence="5">Centromere protein C</fullName>
    </submittedName>
</protein>
<dbReference type="InterPro" id="IPR028386">
    <property type="entry name" value="CENP-C/Mif2/cnp3"/>
</dbReference>
<feature type="compositionally biased region" description="Polar residues" evidence="4">
    <location>
        <begin position="180"/>
        <end position="190"/>
    </location>
</feature>
<evidence type="ECO:0000256" key="3">
    <source>
        <dbReference type="ARBA" id="ARBA00023242"/>
    </source>
</evidence>
<dbReference type="EMBL" id="CM017877">
    <property type="protein sequence ID" value="KAG1346244.1"/>
    <property type="molecule type" value="Genomic_DNA"/>
</dbReference>
<feature type="region of interest" description="Disordered" evidence="4">
    <location>
        <begin position="164"/>
        <end position="205"/>
    </location>
</feature>
<dbReference type="GO" id="GO:0019237">
    <property type="term" value="F:centromeric DNA binding"/>
    <property type="evidence" value="ECO:0007669"/>
    <property type="project" value="InterPro"/>
</dbReference>
<evidence type="ECO:0000256" key="2">
    <source>
        <dbReference type="ARBA" id="ARBA00010291"/>
    </source>
</evidence>
<comment type="caution">
    <text evidence="5">The sequence shown here is derived from an EMBL/GenBank/DDBJ whole genome shotgun (WGS) entry which is preliminary data.</text>
</comment>
<reference evidence="5" key="2">
    <citation type="submission" date="2019-07" db="EMBL/GenBank/DDBJ databases">
        <authorList>
            <person name="Yang Y."/>
            <person name="Bocs S."/>
            <person name="Baudouin L."/>
        </authorList>
    </citation>
    <scope>NUCLEOTIDE SEQUENCE</scope>
    <source>
        <tissue evidence="5">Spear leaf of Hainan Tall coconut</tissue>
    </source>
</reference>
<proteinExistence type="inferred from homology"/>
<reference evidence="5" key="1">
    <citation type="journal article" date="2017" name="Gigascience">
        <title>The genome draft of coconut (Cocos nucifera).</title>
        <authorList>
            <person name="Xiao Y."/>
            <person name="Xu P."/>
            <person name="Fan H."/>
            <person name="Baudouin L."/>
            <person name="Xia W."/>
            <person name="Bocs S."/>
            <person name="Xu J."/>
            <person name="Li Q."/>
            <person name="Guo A."/>
            <person name="Zhou L."/>
            <person name="Li J."/>
            <person name="Wu Y."/>
            <person name="Ma Z."/>
            <person name="Armero A."/>
            <person name="Issali A.E."/>
            <person name="Liu N."/>
            <person name="Peng M."/>
            <person name="Yang Y."/>
        </authorList>
    </citation>
    <scope>NUCLEOTIDE SEQUENCE</scope>
    <source>
        <tissue evidence="5">Spear leaf of Hainan Tall coconut</tissue>
    </source>
</reference>
<feature type="compositionally biased region" description="Basic and acidic residues" evidence="4">
    <location>
        <begin position="316"/>
        <end position="328"/>
    </location>
</feature>
<evidence type="ECO:0000313" key="5">
    <source>
        <dbReference type="EMBL" id="KAG1346244.1"/>
    </source>
</evidence>
<dbReference type="GO" id="GO:0051382">
    <property type="term" value="P:kinetochore assembly"/>
    <property type="evidence" value="ECO:0007669"/>
    <property type="project" value="InterPro"/>
</dbReference>
<dbReference type="GO" id="GO:0051315">
    <property type="term" value="P:attachment of mitotic spindle microtubules to kinetochore"/>
    <property type="evidence" value="ECO:0007669"/>
    <property type="project" value="TreeGrafter"/>
</dbReference>
<organism evidence="5 6">
    <name type="scientific">Cocos nucifera</name>
    <name type="common">Coconut palm</name>
    <dbReference type="NCBI Taxonomy" id="13894"/>
    <lineage>
        <taxon>Eukaryota</taxon>
        <taxon>Viridiplantae</taxon>
        <taxon>Streptophyta</taxon>
        <taxon>Embryophyta</taxon>
        <taxon>Tracheophyta</taxon>
        <taxon>Spermatophyta</taxon>
        <taxon>Magnoliopsida</taxon>
        <taxon>Liliopsida</taxon>
        <taxon>Arecaceae</taxon>
        <taxon>Arecoideae</taxon>
        <taxon>Cocoseae</taxon>
        <taxon>Attaleinae</taxon>
        <taxon>Cocos</taxon>
    </lineage>
</organism>
<name>A0A8K0I9T4_COCNU</name>
<gene>
    <name evidence="5" type="ORF">COCNU_06G000730</name>
</gene>
<feature type="compositionally biased region" description="Basic residues" evidence="4">
    <location>
        <begin position="517"/>
        <end position="533"/>
    </location>
</feature>
<dbReference type="GO" id="GO:0051455">
    <property type="term" value="P:spindle attachment to meiosis I kinetochore"/>
    <property type="evidence" value="ECO:0007669"/>
    <property type="project" value="TreeGrafter"/>
</dbReference>